<dbReference type="Proteomes" id="UP000568022">
    <property type="component" value="Unassembled WGS sequence"/>
</dbReference>
<dbReference type="InterPro" id="IPR007612">
    <property type="entry name" value="LOR"/>
</dbReference>
<name>A0A7W8F9A9_9ACTN</name>
<gene>
    <name evidence="1" type="ORF">FHS32_003643</name>
</gene>
<proteinExistence type="predicted"/>
<dbReference type="InterPro" id="IPR025659">
    <property type="entry name" value="Tubby-like_C"/>
</dbReference>
<dbReference type="Pfam" id="PF04525">
    <property type="entry name" value="LOR"/>
    <property type="match status" value="1"/>
</dbReference>
<evidence type="ECO:0000313" key="1">
    <source>
        <dbReference type="EMBL" id="MBB5126902.1"/>
    </source>
</evidence>
<organism evidence="1 2">
    <name type="scientific">Streptomyces griseoloalbus</name>
    <dbReference type="NCBI Taxonomy" id="67303"/>
    <lineage>
        <taxon>Bacteria</taxon>
        <taxon>Bacillati</taxon>
        <taxon>Actinomycetota</taxon>
        <taxon>Actinomycetes</taxon>
        <taxon>Kitasatosporales</taxon>
        <taxon>Streptomycetaceae</taxon>
        <taxon>Streptomyces</taxon>
    </lineage>
</organism>
<dbReference type="AlphaFoldDB" id="A0A7W8F9A9"/>
<protein>
    <submittedName>
        <fullName evidence="1">Uncharacterized protein YxjI</fullName>
    </submittedName>
</protein>
<dbReference type="SUPFAM" id="SSF54518">
    <property type="entry name" value="Tubby C-terminal domain-like"/>
    <property type="match status" value="1"/>
</dbReference>
<comment type="caution">
    <text evidence="1">The sequence shown here is derived from an EMBL/GenBank/DDBJ whole genome shotgun (WGS) entry which is preliminary data.</text>
</comment>
<accession>A0A7W8F9A9</accession>
<keyword evidence="2" id="KW-1185">Reference proteome</keyword>
<evidence type="ECO:0000313" key="2">
    <source>
        <dbReference type="Proteomes" id="UP000568022"/>
    </source>
</evidence>
<reference evidence="1 2" key="1">
    <citation type="submission" date="2020-08" db="EMBL/GenBank/DDBJ databases">
        <title>Genomic Encyclopedia of Type Strains, Phase III (KMG-III): the genomes of soil and plant-associated and newly described type strains.</title>
        <authorList>
            <person name="Whitman W."/>
        </authorList>
    </citation>
    <scope>NUCLEOTIDE SEQUENCE [LARGE SCALE GENOMIC DNA]</scope>
    <source>
        <strain evidence="1 2">CECT 3226</strain>
    </source>
</reference>
<dbReference type="EMBL" id="JACHJE010000007">
    <property type="protein sequence ID" value="MBB5126902.1"/>
    <property type="molecule type" value="Genomic_DNA"/>
</dbReference>
<sequence>MDSAGQWTGGRFVIRQKAALTTDRYTVSELLPDGSDGDVLAFAELKRLSLEEEMTFYTDESRTRVLFTVKERGLFDAGDGYDVRDAEGDPIGAFEERFLASLLRSTWVLDQPGSPAAVGRERNRFVAVLRRVWNFLPLDLVPFMWPYHFDFETDGKPVMKVDKKFGLHDRYVVDMAAPGLDPRLAIAQAVALDTLQDR</sequence>